<dbReference type="Gene3D" id="3.40.800.10">
    <property type="entry name" value="Ureohydrolase domain"/>
    <property type="match status" value="1"/>
</dbReference>
<accession>A0A1N6S0K8</accession>
<dbReference type="SUPFAM" id="SSF52768">
    <property type="entry name" value="Arginase/deacetylase"/>
    <property type="match status" value="1"/>
</dbReference>
<gene>
    <name evidence="5" type="ORF">SAMN05518682_2232</name>
</gene>
<dbReference type="PANTHER" id="PTHR43782:SF3">
    <property type="entry name" value="ARGINASE"/>
    <property type="match status" value="1"/>
</dbReference>
<keyword evidence="6" id="KW-1185">Reference proteome</keyword>
<dbReference type="GO" id="GO:0005737">
    <property type="term" value="C:cytoplasm"/>
    <property type="evidence" value="ECO:0007669"/>
    <property type="project" value="TreeGrafter"/>
</dbReference>
<keyword evidence="3" id="KW-0464">Manganese</keyword>
<keyword evidence="2" id="KW-0378">Hydrolase</keyword>
<evidence type="ECO:0000256" key="4">
    <source>
        <dbReference type="PROSITE-ProRule" id="PRU00742"/>
    </source>
</evidence>
<evidence type="ECO:0000313" key="5">
    <source>
        <dbReference type="EMBL" id="SIQ34664.1"/>
    </source>
</evidence>
<dbReference type="Proteomes" id="UP000186235">
    <property type="component" value="Unassembled WGS sequence"/>
</dbReference>
<evidence type="ECO:0000256" key="1">
    <source>
        <dbReference type="ARBA" id="ARBA00022723"/>
    </source>
</evidence>
<dbReference type="InterPro" id="IPR023696">
    <property type="entry name" value="Ureohydrolase_dom_sf"/>
</dbReference>
<keyword evidence="1" id="KW-0479">Metal-binding</keyword>
<dbReference type="RefSeq" id="WP_076404954.1">
    <property type="nucleotide sequence ID" value="NZ_FTMI01000003.1"/>
</dbReference>
<evidence type="ECO:0000256" key="3">
    <source>
        <dbReference type="ARBA" id="ARBA00023211"/>
    </source>
</evidence>
<sequence>MTQRSWSVLGVPSSAAAHGPGLEKAPSALRAAGLADALRGRGLAVVDQGDVEMARWRARHEPGRLNDVERVAVGVGRVREVVGRELRAGRVPLVLGGECTVTLGIVAAVVDVHDDCGLVYVDGGQDLFTVASHPEEPIADATGVAHLLDLPGASPELSAVGARRPLLDARRLAFLGFSDAEEDEDGRVAATRVPAAEVSAGPEAAARRAVDGVGGGPFVLHVDVDVLDFFALPAADVPVFGRGLVPAELERVVREVVSDPDLVAVTLVEFNPDHGGSTTARALVDLLARALAPG</sequence>
<name>A0A1N6S0K8_9MICO</name>
<dbReference type="Pfam" id="PF00491">
    <property type="entry name" value="Arginase"/>
    <property type="match status" value="1"/>
</dbReference>
<proteinExistence type="inferred from homology"/>
<dbReference type="PIRSF" id="PIRSF036979">
    <property type="entry name" value="Arginase"/>
    <property type="match status" value="1"/>
</dbReference>
<dbReference type="InterPro" id="IPR006035">
    <property type="entry name" value="Ureohydrolase"/>
</dbReference>
<protein>
    <submittedName>
        <fullName evidence="5">Arginase</fullName>
    </submittedName>
</protein>
<comment type="similarity">
    <text evidence="4">Belongs to the arginase family.</text>
</comment>
<dbReference type="AlphaFoldDB" id="A0A1N6S0K8"/>
<reference evidence="6" key="1">
    <citation type="submission" date="2017-01" db="EMBL/GenBank/DDBJ databases">
        <authorList>
            <person name="Varghese N."/>
            <person name="Submissions S."/>
        </authorList>
    </citation>
    <scope>NUCLEOTIDE SEQUENCE [LARGE SCALE GENOMIC DNA]</scope>
    <source>
        <strain evidence="6">3bp</strain>
    </source>
</reference>
<organism evidence="5 6">
    <name type="scientific">Cellulosimicrobium aquatile</name>
    <dbReference type="NCBI Taxonomy" id="1612203"/>
    <lineage>
        <taxon>Bacteria</taxon>
        <taxon>Bacillati</taxon>
        <taxon>Actinomycetota</taxon>
        <taxon>Actinomycetes</taxon>
        <taxon>Micrococcales</taxon>
        <taxon>Promicromonosporaceae</taxon>
        <taxon>Cellulosimicrobium</taxon>
    </lineage>
</organism>
<dbReference type="EMBL" id="FTMI01000003">
    <property type="protein sequence ID" value="SIQ34664.1"/>
    <property type="molecule type" value="Genomic_DNA"/>
</dbReference>
<dbReference type="GO" id="GO:0004053">
    <property type="term" value="F:arginase activity"/>
    <property type="evidence" value="ECO:0007669"/>
    <property type="project" value="TreeGrafter"/>
</dbReference>
<dbReference type="PANTHER" id="PTHR43782">
    <property type="entry name" value="ARGINASE"/>
    <property type="match status" value="1"/>
</dbReference>
<evidence type="ECO:0000313" key="6">
    <source>
        <dbReference type="Proteomes" id="UP000186235"/>
    </source>
</evidence>
<dbReference type="PROSITE" id="PS51409">
    <property type="entry name" value="ARGINASE_2"/>
    <property type="match status" value="1"/>
</dbReference>
<dbReference type="GO" id="GO:0030145">
    <property type="term" value="F:manganese ion binding"/>
    <property type="evidence" value="ECO:0007669"/>
    <property type="project" value="TreeGrafter"/>
</dbReference>
<evidence type="ECO:0000256" key="2">
    <source>
        <dbReference type="ARBA" id="ARBA00022801"/>
    </source>
</evidence>